<name>A0A5J4WB57_9EUKA</name>
<feature type="compositionally biased region" description="Polar residues" evidence="1">
    <location>
        <begin position="1"/>
        <end position="29"/>
    </location>
</feature>
<comment type="caution">
    <text evidence="2">The sequence shown here is derived from an EMBL/GenBank/DDBJ whole genome shotgun (WGS) entry which is preliminary data.</text>
</comment>
<evidence type="ECO:0000313" key="2">
    <source>
        <dbReference type="EMBL" id="KAA6391599.1"/>
    </source>
</evidence>
<dbReference type="EMBL" id="SNRW01002827">
    <property type="protein sequence ID" value="KAA6391599.1"/>
    <property type="molecule type" value="Genomic_DNA"/>
</dbReference>
<protein>
    <submittedName>
        <fullName evidence="2">Uncharacterized protein</fullName>
    </submittedName>
</protein>
<sequence length="1453" mass="163255">MLQWHFESSSCEGEMSQDSTSIKQSNQNEESQRTLKKLASISSNSPAFQVQSSGLQVDSESIIHPMPSLNRDDSWELESYDKLLECWVIIVSDPLYQFELDQFCISIFEYYLENRIRIAWHELDIGKVLWKDQGSKIRIERPNKGWKNSINTDIDNQSSETQGNGDDSAQLILRQQINQRHKMQELLTQFEQQQNSNFKEIEYVNEAIQWTVRLATEVITDEGEGEIHLIPLSMTALLPTPIIQQQSMNDTGSITSFGNISSSSSFDQPLLPTPVQQSSSSSSEVQDQKLQNLVEEVVNTLTQAVSKLQPYSSNEILSEYLPVLIPQETLTFLFRFIFRWMETYVAINPLLYSNVYENRNFSAALPQIVEQVQLFAPRSPQTETLLQIVLNSSLEVLSAYAVDDQVSSAVLNLMSHIAKNKYLRWCVCNSETSSWWQWARATLSNEYLQQSPQSSITSSDTSVFKKIFTSLSFANKARLIEIFLRSILGLEKEPGESTNEFGLALAQEEQRQHPQQKSFQSNPFQQSIQSNSFSSQSSLNRSNGFPSLKRIYETLSSIIGPLGEGLLNVLSINITLTTSNLGQILHKAVQIYTFLADYEQQLQINNVNIQQGIESASLIQPLIPASIIDETNQNQSQQQGSIFIHSSPQPFNIAYSLAHIDLLIENGIDPSPYIQSMNEHIIGCCSCRFQREQLISLQQQASSEFGSSNSSDQIQSFCPFSPDIAPSKHNGGLLSLTRVALASALQCIHIEQLSKQDGLKDRMLIWMALSFLKGFSSVNDEEILMPILMRFLLPQFRQLLVLFGGVYSMPLLLPISSQVFQRYANVDSNGQSCNTIQNSQINQNSSPFTFDILSLILSLASLPIPNYILQQINISNPTQQKPFFVGALDFPLFERLLLDLTQAGSGGEQSIKVLNDIYSSVSYSQLGQTNQQSLFNPFSTISPLITESPLTLAQRSSALLQDAVRQAQIQSQPGFPIKIHRPQGLLSVLQPLLPLLPITAPPIQIESLIDDTFDTISVFALSNESYHSRRDYHLMRSFSCDFVKLYIHALHWKVNQQQRIIPIQQQPQTLFLNQPTQTIHRFLTQKGKDQLAQGLTDLHLFAQRISIQSEKNSCLTDNGAFELNSFIQPQQTQGFLSQSVSNDIPPFMILLRPDLANSFIHHPSVQQSDQVSQQQQQDQVAYDGLGGFILSTQMSKQIADIFPVSLGGHSRASLETLVFLESELISSEQHLINETLAASSLGLENANDNSQGDNQQQGLLNHPDLALGFAQLFRSIITSVNVDQATYIHPLIMKAILTLITDTLFVSMDEQLRSIAYESVSHLASYFHHSPPPRLHSANTHKILQGLRHNQFGALLQDIVLTGVVRAFLTGPNPQLSIQHSSKAAWQLTLCFPEKMKVLIAYSISQISAALPEDLMQLAVAIRDNKSNDEIFANFEANISRIMDLIRKLMKMK</sequence>
<evidence type="ECO:0000313" key="3">
    <source>
        <dbReference type="Proteomes" id="UP000324800"/>
    </source>
</evidence>
<accession>A0A5J4WB57</accession>
<reference evidence="2 3" key="1">
    <citation type="submission" date="2019-03" db="EMBL/GenBank/DDBJ databases">
        <title>Single cell metagenomics reveals metabolic interactions within the superorganism composed of flagellate Streblomastix strix and complex community of Bacteroidetes bacteria on its surface.</title>
        <authorList>
            <person name="Treitli S.C."/>
            <person name="Kolisko M."/>
            <person name="Husnik F."/>
            <person name="Keeling P."/>
            <person name="Hampl V."/>
        </authorList>
    </citation>
    <scope>NUCLEOTIDE SEQUENCE [LARGE SCALE GENOMIC DNA]</scope>
    <source>
        <strain evidence="2">ST1C</strain>
    </source>
</reference>
<evidence type="ECO:0000256" key="1">
    <source>
        <dbReference type="SAM" id="MobiDB-lite"/>
    </source>
</evidence>
<gene>
    <name evidence="2" type="ORF">EZS28_012873</name>
</gene>
<organism evidence="2 3">
    <name type="scientific">Streblomastix strix</name>
    <dbReference type="NCBI Taxonomy" id="222440"/>
    <lineage>
        <taxon>Eukaryota</taxon>
        <taxon>Metamonada</taxon>
        <taxon>Preaxostyla</taxon>
        <taxon>Oxymonadida</taxon>
        <taxon>Streblomastigidae</taxon>
        <taxon>Streblomastix</taxon>
    </lineage>
</organism>
<feature type="region of interest" description="Disordered" evidence="1">
    <location>
        <begin position="1"/>
        <end position="36"/>
    </location>
</feature>
<proteinExistence type="predicted"/>
<dbReference type="Proteomes" id="UP000324800">
    <property type="component" value="Unassembled WGS sequence"/>
</dbReference>